<organism evidence="3 4">
    <name type="scientific">Synergistes jonesii</name>
    <dbReference type="NCBI Taxonomy" id="2754"/>
    <lineage>
        <taxon>Bacteria</taxon>
        <taxon>Thermotogati</taxon>
        <taxon>Synergistota</taxon>
        <taxon>Synergistia</taxon>
        <taxon>Synergistales</taxon>
        <taxon>Synergistaceae</taxon>
        <taxon>Synergistes</taxon>
    </lineage>
</organism>
<dbReference type="AlphaFoldDB" id="A0A073IS94"/>
<keyword evidence="1" id="KW-0732">Signal</keyword>
<reference evidence="3 4" key="1">
    <citation type="submission" date="2014-04" db="EMBL/GenBank/DDBJ databases">
        <title>Draft Genome Sequence of Synergistes jonesii.</title>
        <authorList>
            <person name="Coil D.A."/>
            <person name="Eisen J.A."/>
            <person name="Holland-Moritz H.E."/>
        </authorList>
    </citation>
    <scope>NUCLEOTIDE SEQUENCE [LARGE SCALE GENOMIC DNA]</scope>
    <source>
        <strain evidence="3 4">78-1</strain>
    </source>
</reference>
<dbReference type="PANTHER" id="PTHR11319:SF35">
    <property type="entry name" value="OUTER MEMBRANE PROTEIN PMPC-RELATED"/>
    <property type="match status" value="1"/>
</dbReference>
<evidence type="ECO:0000313" key="4">
    <source>
        <dbReference type="Proteomes" id="UP000027665"/>
    </source>
</evidence>
<evidence type="ECO:0000313" key="3">
    <source>
        <dbReference type="EMBL" id="KEJ92420.1"/>
    </source>
</evidence>
<dbReference type="STRING" id="2754.EH55_03755"/>
<sequence length="473" mass="48761">MGILCAALLLFGGAAAEAGNFSDLQGVIDAAGNGATVALADDYSYDPAADGAAGVEGIVISKPITIEGAGHTVSGAGEVRCFYISGVTADGAKVTLKDLTITEGGGAQTASGGGAFIGEGSRVAFEGCKIVKNGTVAGVHTEQGGAALFIEPKATVTFDNCTIAENVGKDRSGGLYLKGSAILTSCDIRDNRSGSRGGGIYVDPGKGAKRGGDWGGNVKMYNCTVSGHKGGRGGGAYINSENGKENYFENCVFKDNDVTANSLGYGGGILFYSSAAKMVGCRVVNNRGNRGGGMILDVASTVTLENCTISGNEATADGAGLYAFDGSHADNVMKTVGEATFKNCEIINNYVVSGDKKTAQDISINYTDEETAEARRQVNKEKYPPEGMITAESDPSEFPFWTGELWKARYDGKFASNGGNHVGTIDRNENITTHYSDRIDSEPRDGSSGGCNAGAFGAATLALCGAALIRRRK</sequence>
<feature type="domain" description="Right handed beta helix" evidence="2">
    <location>
        <begin position="174"/>
        <end position="350"/>
    </location>
</feature>
<dbReference type="PANTHER" id="PTHR11319">
    <property type="entry name" value="G PROTEIN-COUPLED RECEPTOR-RELATED"/>
    <property type="match status" value="1"/>
</dbReference>
<proteinExistence type="predicted"/>
<dbReference type="InterPro" id="IPR006626">
    <property type="entry name" value="PbH1"/>
</dbReference>
<gene>
    <name evidence="3" type="ORF">EH55_03755</name>
</gene>
<dbReference type="EMBL" id="JMKI01000027">
    <property type="protein sequence ID" value="KEJ92420.1"/>
    <property type="molecule type" value="Genomic_DNA"/>
</dbReference>
<dbReference type="Proteomes" id="UP000027665">
    <property type="component" value="Unassembled WGS sequence"/>
</dbReference>
<keyword evidence="4" id="KW-1185">Reference proteome</keyword>
<evidence type="ECO:0000256" key="1">
    <source>
        <dbReference type="SAM" id="SignalP"/>
    </source>
</evidence>
<dbReference type="PATRIC" id="fig|2754.20.peg.2398"/>
<name>A0A073IS94_9BACT</name>
<dbReference type="InterPro" id="IPR012334">
    <property type="entry name" value="Pectin_lyas_fold"/>
</dbReference>
<dbReference type="SMART" id="SM00710">
    <property type="entry name" value="PbH1"/>
    <property type="match status" value="8"/>
</dbReference>
<feature type="signal peptide" evidence="1">
    <location>
        <begin position="1"/>
        <end position="18"/>
    </location>
</feature>
<protein>
    <recommendedName>
        <fullName evidence="2">Right handed beta helix domain-containing protein</fullName>
    </recommendedName>
</protein>
<comment type="caution">
    <text evidence="3">The sequence shown here is derived from an EMBL/GenBank/DDBJ whole genome shotgun (WGS) entry which is preliminary data.</text>
</comment>
<dbReference type="eggNOG" id="COG4870">
    <property type="taxonomic scope" value="Bacteria"/>
</dbReference>
<feature type="chain" id="PRO_5001689890" description="Right handed beta helix domain-containing protein" evidence="1">
    <location>
        <begin position="19"/>
        <end position="473"/>
    </location>
</feature>
<evidence type="ECO:0000259" key="2">
    <source>
        <dbReference type="Pfam" id="PF13229"/>
    </source>
</evidence>
<dbReference type="InterPro" id="IPR039448">
    <property type="entry name" value="Beta_helix"/>
</dbReference>
<dbReference type="Pfam" id="PF13229">
    <property type="entry name" value="Beta_helix"/>
    <property type="match status" value="1"/>
</dbReference>
<accession>A0A073IS94</accession>
<dbReference type="Gene3D" id="2.160.20.10">
    <property type="entry name" value="Single-stranded right-handed beta-helix, Pectin lyase-like"/>
    <property type="match status" value="2"/>
</dbReference>
<dbReference type="InterPro" id="IPR011050">
    <property type="entry name" value="Pectin_lyase_fold/virulence"/>
</dbReference>
<dbReference type="SUPFAM" id="SSF51126">
    <property type="entry name" value="Pectin lyase-like"/>
    <property type="match status" value="1"/>
</dbReference>